<feature type="region of interest" description="Disordered" evidence="1">
    <location>
        <begin position="210"/>
        <end position="517"/>
    </location>
</feature>
<gene>
    <name evidence="2" type="ORF">PAPYR_64</name>
</gene>
<accession>A0ABQ8UWA3</accession>
<dbReference type="PANTHER" id="PTHR45691:SF6">
    <property type="entry name" value="PROTEIN DIAPHANOUS"/>
    <property type="match status" value="1"/>
</dbReference>
<feature type="compositionally biased region" description="Pro residues" evidence="1">
    <location>
        <begin position="336"/>
        <end position="352"/>
    </location>
</feature>
<sequence length="517" mass="54446">MNHPFLRLNIAEQKYITTIEETALPDHADRKVEPPPPPPPKTSMVSLLQNACDDLGVFEKQFPPKRSRARVVSDITHAEVHDFLLKQAANFKEMDHSLRTPELQAQLKTAMRQLDPPGLQDDGTLPPRSNFLALRLSPPGETVPSPLMPPQPAARSPPPAAHFQKARQPPVVPQLTPQQILLQHGGTPLRQEDEDIPLAISQIRLAASTGSLHSGGRSSPSLRASPSAKMLAGPRSPSPSWPGAGGDYPPPPATPNSAASAELAATPPLLRPSPSARTASPLRAGQQHQEADDARTLSQQASGAYLPPGTAAAATTTTPPVTPSTPATAFFSAPIDAPPAPGPQPQPPPTSPRPALGQQTSPTLPHHPQQPHPPASPTSPAGPPRQGRSPHGRPSPAHSPLLVVPPRRPIAGSSFPAGGFATHDAIIHQMLNNATRPQPQPQDGGGEMLRVRALSPAKEPPPTPDPDSPRASAGRPAPGRPVPGSRPASRPRRRAPGWAAAGRPEEARMSPPRTAAR</sequence>
<feature type="region of interest" description="Disordered" evidence="1">
    <location>
        <begin position="114"/>
        <end position="170"/>
    </location>
</feature>
<evidence type="ECO:0000313" key="2">
    <source>
        <dbReference type="EMBL" id="KAJ4462862.1"/>
    </source>
</evidence>
<reference evidence="2" key="1">
    <citation type="journal article" date="2022" name="bioRxiv">
        <title>Genomics of Preaxostyla Flagellates Illuminates Evolutionary Transitions and the Path Towards Mitochondrial Loss.</title>
        <authorList>
            <person name="Novak L.V.F."/>
            <person name="Treitli S.C."/>
            <person name="Pyrih J."/>
            <person name="Halakuc P."/>
            <person name="Pipaliya S.V."/>
            <person name="Vacek V."/>
            <person name="Brzon O."/>
            <person name="Soukal P."/>
            <person name="Eme L."/>
            <person name="Dacks J.B."/>
            <person name="Karnkowska A."/>
            <person name="Elias M."/>
            <person name="Hampl V."/>
        </authorList>
    </citation>
    <scope>NUCLEOTIDE SEQUENCE</scope>
    <source>
        <strain evidence="2">RCP-MX</strain>
    </source>
</reference>
<dbReference type="InterPro" id="IPR051412">
    <property type="entry name" value="Formin_Homology_Diaphanous_sf"/>
</dbReference>
<dbReference type="PANTHER" id="PTHR45691">
    <property type="entry name" value="PROTEIN DIAPHANOUS"/>
    <property type="match status" value="1"/>
</dbReference>
<feature type="compositionally biased region" description="Low complexity" evidence="1">
    <location>
        <begin position="307"/>
        <end position="335"/>
    </location>
</feature>
<organism evidence="2 3">
    <name type="scientific">Paratrimastix pyriformis</name>
    <dbReference type="NCBI Taxonomy" id="342808"/>
    <lineage>
        <taxon>Eukaryota</taxon>
        <taxon>Metamonada</taxon>
        <taxon>Preaxostyla</taxon>
        <taxon>Paratrimastigidae</taxon>
        <taxon>Paratrimastix</taxon>
    </lineage>
</organism>
<keyword evidence="3" id="KW-1185">Reference proteome</keyword>
<evidence type="ECO:0000313" key="3">
    <source>
        <dbReference type="Proteomes" id="UP001141327"/>
    </source>
</evidence>
<comment type="caution">
    <text evidence="2">The sequence shown here is derived from an EMBL/GenBank/DDBJ whole genome shotgun (WGS) entry which is preliminary data.</text>
</comment>
<proteinExistence type="predicted"/>
<feature type="compositionally biased region" description="Low complexity" evidence="1">
    <location>
        <begin position="214"/>
        <end position="228"/>
    </location>
</feature>
<feature type="compositionally biased region" description="Basic and acidic residues" evidence="1">
    <location>
        <begin position="24"/>
        <end position="33"/>
    </location>
</feature>
<feature type="compositionally biased region" description="Pro residues" evidence="1">
    <location>
        <begin position="146"/>
        <end position="160"/>
    </location>
</feature>
<evidence type="ECO:0000256" key="1">
    <source>
        <dbReference type="SAM" id="MobiDB-lite"/>
    </source>
</evidence>
<protein>
    <submittedName>
        <fullName evidence="2">Uncharacterized protein</fullName>
    </submittedName>
</protein>
<feature type="compositionally biased region" description="Low complexity" evidence="1">
    <location>
        <begin position="353"/>
        <end position="367"/>
    </location>
</feature>
<dbReference type="Proteomes" id="UP001141327">
    <property type="component" value="Unassembled WGS sequence"/>
</dbReference>
<feature type="compositionally biased region" description="Pro residues" evidence="1">
    <location>
        <begin position="368"/>
        <end position="383"/>
    </location>
</feature>
<feature type="region of interest" description="Disordered" evidence="1">
    <location>
        <begin position="22"/>
        <end position="42"/>
    </location>
</feature>
<feature type="compositionally biased region" description="Low complexity" evidence="1">
    <location>
        <begin position="469"/>
        <end position="488"/>
    </location>
</feature>
<name>A0ABQ8UWA3_9EUKA</name>
<dbReference type="EMBL" id="JAPMOS010000001">
    <property type="protein sequence ID" value="KAJ4462862.1"/>
    <property type="molecule type" value="Genomic_DNA"/>
</dbReference>